<dbReference type="Proteomes" id="UP000468717">
    <property type="component" value="Unassembled WGS sequence"/>
</dbReference>
<organism evidence="2 3">
    <name type="scientific">Janthinobacterium violaceinigrum</name>
    <dbReference type="NCBI Taxonomy" id="2654252"/>
    <lineage>
        <taxon>Bacteria</taxon>
        <taxon>Pseudomonadati</taxon>
        <taxon>Pseudomonadota</taxon>
        <taxon>Betaproteobacteria</taxon>
        <taxon>Burkholderiales</taxon>
        <taxon>Oxalobacteraceae</taxon>
        <taxon>Janthinobacterium</taxon>
    </lineage>
</organism>
<feature type="domain" description="Bacterial shufflon protein N-terminal" evidence="1">
    <location>
        <begin position="43"/>
        <end position="227"/>
    </location>
</feature>
<accession>A0A6I1ICV4</accession>
<reference evidence="2 3" key="1">
    <citation type="submission" date="2019-10" db="EMBL/GenBank/DDBJ databases">
        <title>Three novel species isolated from a subtropical stream in China.</title>
        <authorList>
            <person name="Lu H."/>
        </authorList>
    </citation>
    <scope>NUCLEOTIDE SEQUENCE [LARGE SCALE GENOMIC DNA]</scope>
    <source>
        <strain evidence="2 3">FT13W</strain>
    </source>
</reference>
<evidence type="ECO:0000313" key="2">
    <source>
        <dbReference type="EMBL" id="KAB8065247.1"/>
    </source>
</evidence>
<dbReference type="EMBL" id="WFLI01000008">
    <property type="protein sequence ID" value="KAB8065247.1"/>
    <property type="molecule type" value="Genomic_DNA"/>
</dbReference>
<name>A0A6I1ICV4_9BURK</name>
<evidence type="ECO:0000259" key="1">
    <source>
        <dbReference type="Pfam" id="PF04917"/>
    </source>
</evidence>
<proteinExistence type="predicted"/>
<dbReference type="AlphaFoldDB" id="A0A6I1ICV4"/>
<gene>
    <name evidence="2" type="primary">pilV</name>
    <name evidence="2" type="ORF">GCN75_09610</name>
</gene>
<protein>
    <submittedName>
        <fullName evidence="2">Shufflon system plasmid conjugative transfer pilus tip adhesin PilV</fullName>
    </submittedName>
</protein>
<evidence type="ECO:0000313" key="3">
    <source>
        <dbReference type="Proteomes" id="UP000468717"/>
    </source>
</evidence>
<dbReference type="Pfam" id="PF04917">
    <property type="entry name" value="Shufflon_N"/>
    <property type="match status" value="1"/>
</dbReference>
<dbReference type="InterPro" id="IPR007001">
    <property type="entry name" value="Shufflon_N"/>
</dbReference>
<comment type="caution">
    <text evidence="2">The sequence shown here is derived from an EMBL/GenBank/DDBJ whole genome shotgun (WGS) entry which is preliminary data.</text>
</comment>
<keyword evidence="3" id="KW-1185">Reference proteome</keyword>
<sequence>MARERYNMNRQRGASMIELVGALAVGMLGLAGVAAWADGALEDSKGQQAALYQAQLTQAARRYIDANYATLRAQAGAAPVRIDLTMLKVGGHLAQRQSGANAYGHSPCVLVLPAAAGGLDALVLGEGGTGIPARMLAYVASVSGRGGGFIAAGTPAVAQGAFQSWSVPLARFGGASCSGTAAAANHLASALFFDGPGQLSSDFLYRHAVPGQPQLNRMNTPLHMRAQATEGSSDALCVPGDTATYGRVAVDDSGAVLHCRLGVWRRPGGRWKDAVAVFAALPASGNDSGDVRLAGAPARAFRWDGGAWKALPVDQSGHLILPGRLTANEALIGPGGPARAACATDGLLAQDADGALLSCQLGKWRSLAESAITGTAFSQSYFGSSRQPSPVEARIMLASLPGSRPLFLTGFSTCQAFDTNDPIVEVFMVNEDAVERKVGGCITDAVINKGRVRIDAVIALQQIPENIVEVRVRLKNPSAGPVGNLSSLSLAILNSR</sequence>